<dbReference type="GO" id="GO:0007165">
    <property type="term" value="P:signal transduction"/>
    <property type="evidence" value="ECO:0007669"/>
    <property type="project" value="UniProtKB-KW"/>
</dbReference>
<proteinExistence type="inferred from homology"/>
<comment type="caution">
    <text evidence="8">Lacks conserved residue(s) required for the propagation of feature annotation.</text>
</comment>
<accession>A0A9N9TM03</accession>
<dbReference type="OrthoDB" id="6759869at2759"/>
<protein>
    <recommendedName>
        <fullName evidence="8">Gustatory receptor</fullName>
    </recommendedName>
</protein>
<feature type="transmembrane region" description="Helical" evidence="8">
    <location>
        <begin position="50"/>
        <end position="71"/>
    </location>
</feature>
<evidence type="ECO:0000256" key="7">
    <source>
        <dbReference type="ARBA" id="ARBA00023224"/>
    </source>
</evidence>
<keyword evidence="6 8" id="KW-0675">Receptor</keyword>
<feature type="transmembrane region" description="Helical" evidence="8">
    <location>
        <begin position="309"/>
        <end position="327"/>
    </location>
</feature>
<reference evidence="9" key="1">
    <citation type="submission" date="2022-01" db="EMBL/GenBank/DDBJ databases">
        <authorList>
            <person name="King R."/>
        </authorList>
    </citation>
    <scope>NUCLEOTIDE SEQUENCE</scope>
</reference>
<keyword evidence="7 8" id="KW-0807">Transducer</keyword>
<dbReference type="InterPro" id="IPR013604">
    <property type="entry name" value="7TM_chemorcpt"/>
</dbReference>
<evidence type="ECO:0000256" key="1">
    <source>
        <dbReference type="ARBA" id="ARBA00004651"/>
    </source>
</evidence>
<dbReference type="GO" id="GO:0050909">
    <property type="term" value="P:sensory perception of taste"/>
    <property type="evidence" value="ECO:0007669"/>
    <property type="project" value="InterPro"/>
</dbReference>
<keyword evidence="3 8" id="KW-0812">Transmembrane</keyword>
<evidence type="ECO:0000256" key="2">
    <source>
        <dbReference type="ARBA" id="ARBA00022475"/>
    </source>
</evidence>
<comment type="function">
    <text evidence="8">Gustatory receptor which mediates acceptance or avoidance behavior, depending on its substrates.</text>
</comment>
<dbReference type="GO" id="GO:0005886">
    <property type="term" value="C:plasma membrane"/>
    <property type="evidence" value="ECO:0007669"/>
    <property type="project" value="UniProtKB-SubCell"/>
</dbReference>
<evidence type="ECO:0000256" key="3">
    <source>
        <dbReference type="ARBA" id="ARBA00022692"/>
    </source>
</evidence>
<evidence type="ECO:0000313" key="9">
    <source>
        <dbReference type="EMBL" id="CAG9859000.1"/>
    </source>
</evidence>
<feature type="transmembrane region" description="Helical" evidence="8">
    <location>
        <begin position="190"/>
        <end position="210"/>
    </location>
</feature>
<dbReference type="GO" id="GO:0043025">
    <property type="term" value="C:neuronal cell body"/>
    <property type="evidence" value="ECO:0007669"/>
    <property type="project" value="TreeGrafter"/>
</dbReference>
<dbReference type="EMBL" id="OU900095">
    <property type="protein sequence ID" value="CAG9859000.1"/>
    <property type="molecule type" value="Genomic_DNA"/>
</dbReference>
<dbReference type="GO" id="GO:0007635">
    <property type="term" value="P:chemosensory behavior"/>
    <property type="evidence" value="ECO:0007669"/>
    <property type="project" value="TreeGrafter"/>
</dbReference>
<dbReference type="PANTHER" id="PTHR21143:SF133">
    <property type="entry name" value="GUSTATORY AND PHEROMONE RECEPTOR 32A-RELATED"/>
    <property type="match status" value="1"/>
</dbReference>
<evidence type="ECO:0000256" key="8">
    <source>
        <dbReference type="RuleBase" id="RU363108"/>
    </source>
</evidence>
<dbReference type="Pfam" id="PF08395">
    <property type="entry name" value="7tm_7"/>
    <property type="match status" value="1"/>
</dbReference>
<comment type="similarity">
    <text evidence="8">Belongs to the insect chemoreceptor superfamily. Gustatory receptor (GR) family.</text>
</comment>
<dbReference type="GO" id="GO:0008049">
    <property type="term" value="P:male courtship behavior"/>
    <property type="evidence" value="ECO:0007669"/>
    <property type="project" value="TreeGrafter"/>
</dbReference>
<sequence>MISFPNRMVKTVFESVSPILLLSRLAGVCPLITKKNYGVPELVRSNYLTMLQVIILLISLAHLGFIPYAVINIEEMPQISSQYNATITDTIKDLSSQKFITKMANIVLISFTSILVRFSNLIQMPKHLPELLKNIYTLDRISLQANNRDIKRTFLLSVVLIVVSWPYQIYSILIVTTDSWMAFLMFYLNLYNNFAVISCEFQFVAFAWIIDSRFDKLNKTLKELCNKQYLDNEQASLVKLSQTRKSSRLLCQAFGNLNRLHGFQLMAILSGLSLNVLFGLYFSIFGGFTKNSTKTSISFQRISNITNEILWSIYYLTRFVFICIVAGSTTDKVCIFI</sequence>
<name>A0A9N9TM03_PHYSR</name>
<evidence type="ECO:0000313" key="10">
    <source>
        <dbReference type="Proteomes" id="UP001153712"/>
    </source>
</evidence>
<dbReference type="Proteomes" id="UP001153712">
    <property type="component" value="Chromosome 2"/>
</dbReference>
<dbReference type="GO" id="GO:0030424">
    <property type="term" value="C:axon"/>
    <property type="evidence" value="ECO:0007669"/>
    <property type="project" value="TreeGrafter"/>
</dbReference>
<feature type="transmembrane region" description="Helical" evidence="8">
    <location>
        <begin position="153"/>
        <end position="170"/>
    </location>
</feature>
<organism evidence="9 10">
    <name type="scientific">Phyllotreta striolata</name>
    <name type="common">Striped flea beetle</name>
    <name type="synonym">Crioceris striolata</name>
    <dbReference type="NCBI Taxonomy" id="444603"/>
    <lineage>
        <taxon>Eukaryota</taxon>
        <taxon>Metazoa</taxon>
        <taxon>Ecdysozoa</taxon>
        <taxon>Arthropoda</taxon>
        <taxon>Hexapoda</taxon>
        <taxon>Insecta</taxon>
        <taxon>Pterygota</taxon>
        <taxon>Neoptera</taxon>
        <taxon>Endopterygota</taxon>
        <taxon>Coleoptera</taxon>
        <taxon>Polyphaga</taxon>
        <taxon>Cucujiformia</taxon>
        <taxon>Chrysomeloidea</taxon>
        <taxon>Chrysomelidae</taxon>
        <taxon>Galerucinae</taxon>
        <taxon>Alticini</taxon>
        <taxon>Phyllotreta</taxon>
    </lineage>
</organism>
<dbReference type="PANTHER" id="PTHR21143">
    <property type="entry name" value="INVERTEBRATE GUSTATORY RECEPTOR"/>
    <property type="match status" value="1"/>
</dbReference>
<dbReference type="GO" id="GO:0030425">
    <property type="term" value="C:dendrite"/>
    <property type="evidence" value="ECO:0007669"/>
    <property type="project" value="TreeGrafter"/>
</dbReference>
<keyword evidence="10" id="KW-1185">Reference proteome</keyword>
<dbReference type="AlphaFoldDB" id="A0A9N9TM03"/>
<evidence type="ECO:0000256" key="6">
    <source>
        <dbReference type="ARBA" id="ARBA00023170"/>
    </source>
</evidence>
<keyword evidence="5 8" id="KW-0472">Membrane</keyword>
<evidence type="ECO:0000256" key="5">
    <source>
        <dbReference type="ARBA" id="ARBA00023136"/>
    </source>
</evidence>
<keyword evidence="2 8" id="KW-1003">Cell membrane</keyword>
<comment type="subcellular location">
    <subcellularLocation>
        <location evidence="1 8">Cell membrane</location>
        <topology evidence="1 8">Multi-pass membrane protein</topology>
    </subcellularLocation>
</comment>
<gene>
    <name evidence="9" type="ORF">PHYEVI_LOCUS5385</name>
</gene>
<feature type="transmembrane region" description="Helical" evidence="8">
    <location>
        <begin position="265"/>
        <end position="289"/>
    </location>
</feature>
<evidence type="ECO:0000256" key="4">
    <source>
        <dbReference type="ARBA" id="ARBA00022989"/>
    </source>
</evidence>
<keyword evidence="4 8" id="KW-1133">Transmembrane helix</keyword>